<feature type="domain" description="Phosphatidic acid phosphatase type 2/haloperoxidase" evidence="2">
    <location>
        <begin position="145"/>
        <end position="273"/>
    </location>
</feature>
<dbReference type="PANTHER" id="PTHR14969">
    <property type="entry name" value="SPHINGOSINE-1-PHOSPHATE PHOSPHOHYDROLASE"/>
    <property type="match status" value="1"/>
</dbReference>
<keyword evidence="1" id="KW-1133">Transmembrane helix</keyword>
<accession>A0ABY1JQN1</accession>
<reference evidence="3 4" key="1">
    <citation type="submission" date="2017-01" db="EMBL/GenBank/DDBJ databases">
        <authorList>
            <person name="Varghese N."/>
            <person name="Submissions S."/>
        </authorList>
    </citation>
    <scope>NUCLEOTIDE SEQUENCE [LARGE SCALE GENOMIC DNA]</scope>
    <source>
        <strain evidence="3 4">ATCC 23464</strain>
    </source>
</reference>
<dbReference type="SMART" id="SM00014">
    <property type="entry name" value="acidPPc"/>
    <property type="match status" value="1"/>
</dbReference>
<feature type="transmembrane region" description="Helical" evidence="1">
    <location>
        <begin position="111"/>
        <end position="132"/>
    </location>
</feature>
<dbReference type="Gene3D" id="1.20.144.10">
    <property type="entry name" value="Phosphatidic acid phosphatase type 2/haloperoxidase"/>
    <property type="match status" value="1"/>
</dbReference>
<evidence type="ECO:0000313" key="3">
    <source>
        <dbReference type="EMBL" id="SIQ61867.1"/>
    </source>
</evidence>
<keyword evidence="4" id="KW-1185">Reference proteome</keyword>
<feature type="transmembrane region" description="Helical" evidence="1">
    <location>
        <begin position="9"/>
        <end position="29"/>
    </location>
</feature>
<evidence type="ECO:0000256" key="1">
    <source>
        <dbReference type="SAM" id="Phobius"/>
    </source>
</evidence>
<proteinExistence type="predicted"/>
<dbReference type="InterPro" id="IPR000326">
    <property type="entry name" value="PAP2/HPO"/>
</dbReference>
<dbReference type="EMBL" id="FTNK01000003">
    <property type="protein sequence ID" value="SIQ61867.1"/>
    <property type="molecule type" value="Genomic_DNA"/>
</dbReference>
<organism evidence="3 4">
    <name type="scientific">Paenibacillus macquariensis</name>
    <dbReference type="NCBI Taxonomy" id="948756"/>
    <lineage>
        <taxon>Bacteria</taxon>
        <taxon>Bacillati</taxon>
        <taxon>Bacillota</taxon>
        <taxon>Bacilli</taxon>
        <taxon>Bacillales</taxon>
        <taxon>Paenibacillaceae</taxon>
        <taxon>Paenibacillus</taxon>
    </lineage>
</organism>
<sequence>MTTRGTKRFIWGFFILWVVLMAIFTFNDLNVSKAVFNEENSQFGRFFDVYGEHPAFLLLFAAGSILFSTVRGERLIKKIVVRLISGVFILLSGFSIVFIVLIRGYELDGGNVMLICLAIALLIAILSQWLLHRVPVEKLSQYNRAAWAAIAIVFAEIMVINVLKIFWGRMRFRNMDGDYSQFTSWFLPQGIQASGVTAEAHKSFPSGHSANGWTMMVWMLFMPFVIKWRNFMLVIAVAWGVCTSTSRVIMGAHFATDVLFGAFITITCMLLLCKVFKVDLYPDMKKNSSVQLKDKNAPNLS</sequence>
<evidence type="ECO:0000313" key="4">
    <source>
        <dbReference type="Proteomes" id="UP000186666"/>
    </source>
</evidence>
<protein>
    <submittedName>
        <fullName evidence="3">PAP2 superfamily protein</fullName>
    </submittedName>
</protein>
<evidence type="ECO:0000259" key="2">
    <source>
        <dbReference type="SMART" id="SM00014"/>
    </source>
</evidence>
<dbReference type="SUPFAM" id="SSF48317">
    <property type="entry name" value="Acid phosphatase/Vanadium-dependent haloperoxidase"/>
    <property type="match status" value="1"/>
</dbReference>
<dbReference type="InterPro" id="IPR036938">
    <property type="entry name" value="PAP2/HPO_sf"/>
</dbReference>
<feature type="transmembrane region" description="Helical" evidence="1">
    <location>
        <begin position="79"/>
        <end position="105"/>
    </location>
</feature>
<dbReference type="Pfam" id="PF01569">
    <property type="entry name" value="PAP2"/>
    <property type="match status" value="1"/>
</dbReference>
<dbReference type="Proteomes" id="UP000186666">
    <property type="component" value="Unassembled WGS sequence"/>
</dbReference>
<dbReference type="PANTHER" id="PTHR14969:SF13">
    <property type="entry name" value="AT30094P"/>
    <property type="match status" value="1"/>
</dbReference>
<feature type="transmembrane region" description="Helical" evidence="1">
    <location>
        <begin position="144"/>
        <end position="167"/>
    </location>
</feature>
<dbReference type="RefSeq" id="WP_068582007.1">
    <property type="nucleotide sequence ID" value="NZ_FTNK01000003.1"/>
</dbReference>
<keyword evidence="1" id="KW-0812">Transmembrane</keyword>
<keyword evidence="1" id="KW-0472">Membrane</keyword>
<comment type="caution">
    <text evidence="3">The sequence shown here is derived from an EMBL/GenBank/DDBJ whole genome shotgun (WGS) entry which is preliminary data.</text>
</comment>
<feature type="transmembrane region" description="Helical" evidence="1">
    <location>
        <begin position="258"/>
        <end position="276"/>
    </location>
</feature>
<name>A0ABY1JQN1_9BACL</name>
<dbReference type="CDD" id="cd01610">
    <property type="entry name" value="PAP2_like"/>
    <property type="match status" value="1"/>
</dbReference>
<gene>
    <name evidence="3" type="ORF">SAMN05421578_10326</name>
</gene>